<gene>
    <name evidence="10" type="ORF">TRIADDRAFT_57267</name>
</gene>
<dbReference type="PhylomeDB" id="B3RYZ1"/>
<evidence type="ECO:0000256" key="3">
    <source>
        <dbReference type="ARBA" id="ARBA00022692"/>
    </source>
</evidence>
<name>B3RYZ1_TRIAD</name>
<feature type="region of interest" description="Disordered" evidence="8">
    <location>
        <begin position="1"/>
        <end position="25"/>
    </location>
</feature>
<feature type="transmembrane region" description="Helical" evidence="9">
    <location>
        <begin position="457"/>
        <end position="476"/>
    </location>
</feature>
<feature type="transmembrane region" description="Helical" evidence="9">
    <location>
        <begin position="140"/>
        <end position="163"/>
    </location>
</feature>
<feature type="transmembrane region" description="Helical" evidence="9">
    <location>
        <begin position="213"/>
        <end position="233"/>
    </location>
</feature>
<dbReference type="InterPro" id="IPR000109">
    <property type="entry name" value="POT_fam"/>
</dbReference>
<dbReference type="PANTHER" id="PTHR11654">
    <property type="entry name" value="OLIGOPEPTIDE TRANSPORTER-RELATED"/>
    <property type="match status" value="1"/>
</dbReference>
<dbReference type="InterPro" id="IPR018456">
    <property type="entry name" value="PTR2_symporter_CS"/>
</dbReference>
<evidence type="ECO:0000256" key="4">
    <source>
        <dbReference type="ARBA" id="ARBA00022856"/>
    </source>
</evidence>
<evidence type="ECO:0000256" key="8">
    <source>
        <dbReference type="SAM" id="MobiDB-lite"/>
    </source>
</evidence>
<evidence type="ECO:0000256" key="7">
    <source>
        <dbReference type="RuleBase" id="RU003755"/>
    </source>
</evidence>
<sequence>MASNPNSETTPLIGNHTSNHNSSTSRTKWNKRRIYASILLTETLERMTYYGLTANLVIYLSLTNSLNVSSYYSILIQNSFNGVKFFMCFFGGWFADAYVGRYKAIILGLITYAVGIALFPIASIPNYFPQYQHKHFPIKPLIISGLFLVAIGCGLVKSNLPPFGAEQVKRNRSGRSKEAVTQSFFNWFYWSINLGSLLAYLIVAYMQQKQERFFVSYLILVTCMLLAIVAFLSSHNIYHLHHRPSNRVGQTLRLLARRCCCFSLRSSRHDVDHHRPTPTDYDNAHNSSHLIPPSTPERLISNPEHSGNPTNSAINEAEIKNIKKIAIIFISLLPFWAAYSQMQSTYLLQALHLKLYPQNTHPSFVIPVAWLSLFDIFVILAFLPVLDRFIYPYFERLDRPITVSIRFVIGLVFAFISVLWAAELEVIRSSYGVLNQQIGDILVQASDVWVYWQIPQYIFIGFSEMFASVTAMKFAYSRAPPHLQGTVMGFFDLMTGVGYFLGLGVLAILRSVDLLKLISRVRNTPGMGVFENSRLDTYFLILAAMIFLTIVIFIIFDIKYNIDVLNVTSSAKVTSNKDVTQSGLYINDRVNSHVNDSGIVT</sequence>
<keyword evidence="4" id="KW-0653">Protein transport</keyword>
<feature type="transmembrane region" description="Helical" evidence="9">
    <location>
        <begin position="184"/>
        <end position="207"/>
    </location>
</feature>
<keyword evidence="5 9" id="KW-1133">Transmembrane helix</keyword>
<dbReference type="GO" id="GO:0016020">
    <property type="term" value="C:membrane"/>
    <property type="evidence" value="ECO:0000318"/>
    <property type="project" value="GO_Central"/>
</dbReference>
<proteinExistence type="inferred from homology"/>
<dbReference type="AlphaFoldDB" id="B3RYZ1"/>
<evidence type="ECO:0000256" key="9">
    <source>
        <dbReference type="SAM" id="Phobius"/>
    </source>
</evidence>
<evidence type="ECO:0000313" key="10">
    <source>
        <dbReference type="EMBL" id="EDV23753.1"/>
    </source>
</evidence>
<dbReference type="InterPro" id="IPR036259">
    <property type="entry name" value="MFS_trans_sf"/>
</dbReference>
<dbReference type="GeneID" id="6754492"/>
<evidence type="ECO:0000256" key="6">
    <source>
        <dbReference type="ARBA" id="ARBA00023136"/>
    </source>
</evidence>
<dbReference type="GO" id="GO:0022857">
    <property type="term" value="F:transmembrane transporter activity"/>
    <property type="evidence" value="ECO:0000318"/>
    <property type="project" value="GO_Central"/>
</dbReference>
<evidence type="ECO:0000256" key="1">
    <source>
        <dbReference type="ARBA" id="ARBA00004141"/>
    </source>
</evidence>
<dbReference type="CTD" id="6754492"/>
<feature type="transmembrane region" description="Helical" evidence="9">
    <location>
        <begin position="403"/>
        <end position="422"/>
    </location>
</feature>
<dbReference type="InParanoid" id="B3RYZ1"/>
<feature type="compositionally biased region" description="Polar residues" evidence="8">
    <location>
        <begin position="1"/>
        <end position="12"/>
    </location>
</feature>
<evidence type="ECO:0000256" key="2">
    <source>
        <dbReference type="ARBA" id="ARBA00005982"/>
    </source>
</evidence>
<feature type="compositionally biased region" description="Low complexity" evidence="8">
    <location>
        <begin position="15"/>
        <end position="25"/>
    </location>
</feature>
<dbReference type="GO" id="GO:0055085">
    <property type="term" value="P:transmembrane transport"/>
    <property type="evidence" value="ECO:0000318"/>
    <property type="project" value="GO_Central"/>
</dbReference>
<dbReference type="SUPFAM" id="SSF103473">
    <property type="entry name" value="MFS general substrate transporter"/>
    <property type="match status" value="1"/>
</dbReference>
<evidence type="ECO:0008006" key="12">
    <source>
        <dbReference type="Google" id="ProtNLM"/>
    </source>
</evidence>
<evidence type="ECO:0000256" key="5">
    <source>
        <dbReference type="ARBA" id="ARBA00022989"/>
    </source>
</evidence>
<dbReference type="OMA" id="CNGQANN"/>
<feature type="transmembrane region" description="Helical" evidence="9">
    <location>
        <begin position="488"/>
        <end position="509"/>
    </location>
</feature>
<feature type="transmembrane region" description="Helical" evidence="9">
    <location>
        <begin position="537"/>
        <end position="556"/>
    </location>
</feature>
<comment type="subcellular location">
    <subcellularLocation>
        <location evidence="1 7">Membrane</location>
        <topology evidence="1 7">Multi-pass membrane protein</topology>
    </subcellularLocation>
</comment>
<dbReference type="PROSITE" id="PS01023">
    <property type="entry name" value="PTR2_2"/>
    <property type="match status" value="1"/>
</dbReference>
<dbReference type="OrthoDB" id="8904098at2759"/>
<keyword evidence="4" id="KW-0571">Peptide transport</keyword>
<organism evidence="10 11">
    <name type="scientific">Trichoplax adhaerens</name>
    <name type="common">Trichoplax reptans</name>
    <dbReference type="NCBI Taxonomy" id="10228"/>
    <lineage>
        <taxon>Eukaryota</taxon>
        <taxon>Metazoa</taxon>
        <taxon>Placozoa</taxon>
        <taxon>Uniplacotomia</taxon>
        <taxon>Trichoplacea</taxon>
        <taxon>Trichoplacidae</taxon>
        <taxon>Trichoplax</taxon>
    </lineage>
</organism>
<feature type="transmembrane region" description="Helical" evidence="9">
    <location>
        <begin position="362"/>
        <end position="383"/>
    </location>
</feature>
<dbReference type="GO" id="GO:0006857">
    <property type="term" value="P:oligopeptide transport"/>
    <property type="evidence" value="ECO:0007669"/>
    <property type="project" value="InterPro"/>
</dbReference>
<feature type="transmembrane region" description="Helical" evidence="9">
    <location>
        <begin position="82"/>
        <end position="99"/>
    </location>
</feature>
<keyword evidence="3 7" id="KW-0812">Transmembrane</keyword>
<dbReference type="RefSeq" id="XP_002113279.1">
    <property type="nucleotide sequence ID" value="XM_002113243.1"/>
</dbReference>
<keyword evidence="11" id="KW-1185">Reference proteome</keyword>
<dbReference type="HOGENOM" id="CLU_009313_6_1_1"/>
<protein>
    <recommendedName>
        <fullName evidence="12">Major facilitator superfamily (MFS) profile domain-containing protein</fullName>
    </recommendedName>
</protein>
<reference evidence="10 11" key="1">
    <citation type="journal article" date="2008" name="Nature">
        <title>The Trichoplax genome and the nature of placozoans.</title>
        <authorList>
            <person name="Srivastava M."/>
            <person name="Begovic E."/>
            <person name="Chapman J."/>
            <person name="Putnam N.H."/>
            <person name="Hellsten U."/>
            <person name="Kawashima T."/>
            <person name="Kuo A."/>
            <person name="Mitros T."/>
            <person name="Salamov A."/>
            <person name="Carpenter M.L."/>
            <person name="Signorovitch A.Y."/>
            <person name="Moreno M.A."/>
            <person name="Kamm K."/>
            <person name="Grimwood J."/>
            <person name="Schmutz J."/>
            <person name="Shapiro H."/>
            <person name="Grigoriev I.V."/>
            <person name="Buss L.W."/>
            <person name="Schierwater B."/>
            <person name="Dellaporta S.L."/>
            <person name="Rokhsar D.S."/>
        </authorList>
    </citation>
    <scope>NUCLEOTIDE SEQUENCE [LARGE SCALE GENOMIC DNA]</scope>
    <source>
        <strain evidence="10 11">Grell-BS-1999</strain>
    </source>
</reference>
<evidence type="ECO:0000313" key="11">
    <source>
        <dbReference type="Proteomes" id="UP000009022"/>
    </source>
</evidence>
<dbReference type="KEGG" id="tad:TRIADDRAFT_57267"/>
<keyword evidence="7" id="KW-0813">Transport</keyword>
<dbReference type="Proteomes" id="UP000009022">
    <property type="component" value="Unassembled WGS sequence"/>
</dbReference>
<keyword evidence="6 9" id="KW-0472">Membrane</keyword>
<dbReference type="EMBL" id="DS985246">
    <property type="protein sequence ID" value="EDV23753.1"/>
    <property type="molecule type" value="Genomic_DNA"/>
</dbReference>
<dbReference type="Gene3D" id="1.20.1250.20">
    <property type="entry name" value="MFS general substrate transporter like domains"/>
    <property type="match status" value="1"/>
</dbReference>
<dbReference type="eggNOG" id="KOG1237">
    <property type="taxonomic scope" value="Eukaryota"/>
</dbReference>
<comment type="similarity">
    <text evidence="2 7">Belongs to the major facilitator superfamily. Proton-dependent oligopeptide transporter (POT/PTR) (TC 2.A.17) family.</text>
</comment>
<feature type="transmembrane region" description="Helical" evidence="9">
    <location>
        <begin position="106"/>
        <end position="128"/>
    </location>
</feature>
<dbReference type="Pfam" id="PF00854">
    <property type="entry name" value="PTR2"/>
    <property type="match status" value="1"/>
</dbReference>
<feature type="transmembrane region" description="Helical" evidence="9">
    <location>
        <begin position="325"/>
        <end position="342"/>
    </location>
</feature>
<accession>B3RYZ1</accession>